<evidence type="ECO:0000256" key="9">
    <source>
        <dbReference type="ARBA" id="ARBA00023209"/>
    </source>
</evidence>
<keyword evidence="4 11" id="KW-0808">Transferase</keyword>
<sequence>MLRVILWILTGARVFVLVPFFLQAGITAHELARAGADYSTQRALTVGLIVLMGVTDLLDGWVARRFGLVSQLGAVVDAVSDKLVQIVLVCFFTLIIGPAFTTLPLWFLIVVFGRDLVLLVGVTMLRVRYGPLRVVHRNHGRISSLLMFGVVTWAALSLPAFGLFPLMLITAVISVYSAVVYAFDGAAQGRAMSRG</sequence>
<feature type="transmembrane region" description="Helical" evidence="12">
    <location>
        <begin position="83"/>
        <end position="100"/>
    </location>
</feature>
<keyword evidence="9" id="KW-0594">Phospholipid biosynthesis</keyword>
<dbReference type="PROSITE" id="PS00379">
    <property type="entry name" value="CDP_ALCOHOL_P_TRANSF"/>
    <property type="match status" value="1"/>
</dbReference>
<comment type="similarity">
    <text evidence="2 11">Belongs to the CDP-alcohol phosphatidyltransferase class-I family.</text>
</comment>
<dbReference type="InterPro" id="IPR043130">
    <property type="entry name" value="CDP-OH_PTrfase_TM_dom"/>
</dbReference>
<keyword evidence="8 12" id="KW-0472">Membrane</keyword>
<dbReference type="GO" id="GO:0016780">
    <property type="term" value="F:phosphotransferase activity, for other substituted phosphate groups"/>
    <property type="evidence" value="ECO:0007669"/>
    <property type="project" value="InterPro"/>
</dbReference>
<name>E0XSR4_9BACT</name>
<feature type="transmembrane region" description="Helical" evidence="12">
    <location>
        <begin position="106"/>
        <end position="127"/>
    </location>
</feature>
<evidence type="ECO:0000256" key="8">
    <source>
        <dbReference type="ARBA" id="ARBA00023136"/>
    </source>
</evidence>
<feature type="transmembrane region" description="Helical" evidence="12">
    <location>
        <begin position="162"/>
        <end position="183"/>
    </location>
</feature>
<evidence type="ECO:0000256" key="7">
    <source>
        <dbReference type="ARBA" id="ARBA00023098"/>
    </source>
</evidence>
<evidence type="ECO:0008006" key="14">
    <source>
        <dbReference type="Google" id="ProtNLM"/>
    </source>
</evidence>
<dbReference type="InterPro" id="IPR050324">
    <property type="entry name" value="CDP-alcohol_PTase-I"/>
</dbReference>
<dbReference type="InterPro" id="IPR000462">
    <property type="entry name" value="CDP-OH_P_trans"/>
</dbReference>
<evidence type="ECO:0000256" key="6">
    <source>
        <dbReference type="ARBA" id="ARBA00022989"/>
    </source>
</evidence>
<dbReference type="InterPro" id="IPR048254">
    <property type="entry name" value="CDP_ALCOHOL_P_TRANSF_CS"/>
</dbReference>
<reference evidence="13" key="1">
    <citation type="journal article" date="2011" name="Environ. Microbiol.">
        <title>Time-series analyses of Monterey Bay coastal microbial picoplankton using a 'genome proxy' microarray.</title>
        <authorList>
            <person name="Rich V.I."/>
            <person name="Pham V.D."/>
            <person name="Eppley J."/>
            <person name="Shi Y."/>
            <person name="DeLong E.F."/>
        </authorList>
    </citation>
    <scope>NUCLEOTIDE SEQUENCE</scope>
</reference>
<evidence type="ECO:0000256" key="10">
    <source>
        <dbReference type="ARBA" id="ARBA00023264"/>
    </source>
</evidence>
<accession>E0XSR4</accession>
<evidence type="ECO:0000256" key="5">
    <source>
        <dbReference type="ARBA" id="ARBA00022692"/>
    </source>
</evidence>
<evidence type="ECO:0000256" key="4">
    <source>
        <dbReference type="ARBA" id="ARBA00022679"/>
    </source>
</evidence>
<dbReference type="PANTHER" id="PTHR14269">
    <property type="entry name" value="CDP-DIACYLGLYCEROL--GLYCEROL-3-PHOSPHATE 3-PHOSPHATIDYLTRANSFERASE-RELATED"/>
    <property type="match status" value="1"/>
</dbReference>
<evidence type="ECO:0000256" key="3">
    <source>
        <dbReference type="ARBA" id="ARBA00022516"/>
    </source>
</evidence>
<proteinExistence type="inferred from homology"/>
<feature type="transmembrane region" description="Helical" evidence="12">
    <location>
        <begin position="44"/>
        <end position="62"/>
    </location>
</feature>
<dbReference type="Pfam" id="PF01066">
    <property type="entry name" value="CDP-OH_P_transf"/>
    <property type="match status" value="1"/>
</dbReference>
<evidence type="ECO:0000256" key="11">
    <source>
        <dbReference type="RuleBase" id="RU003750"/>
    </source>
</evidence>
<feature type="transmembrane region" description="Helical" evidence="12">
    <location>
        <begin position="139"/>
        <end position="156"/>
    </location>
</feature>
<dbReference type="AlphaFoldDB" id="E0XSR4"/>
<evidence type="ECO:0000256" key="2">
    <source>
        <dbReference type="ARBA" id="ARBA00010441"/>
    </source>
</evidence>
<comment type="subcellular location">
    <subcellularLocation>
        <location evidence="1">Membrane</location>
        <topology evidence="1">Multi-pass membrane protein</topology>
    </subcellularLocation>
</comment>
<evidence type="ECO:0000256" key="12">
    <source>
        <dbReference type="SAM" id="Phobius"/>
    </source>
</evidence>
<organism evidence="13">
    <name type="scientific">uncultured Gemmatimonadales bacterium HF0130_03D03</name>
    <dbReference type="NCBI Taxonomy" id="710742"/>
    <lineage>
        <taxon>Bacteria</taxon>
        <taxon>Pseudomonadati</taxon>
        <taxon>Gemmatimonadota</taxon>
        <taxon>Gemmatimonadia</taxon>
        <taxon>Gemmatimonadales</taxon>
        <taxon>environmental samples</taxon>
    </lineage>
</organism>
<keyword evidence="5 12" id="KW-0812">Transmembrane</keyword>
<protein>
    <recommendedName>
        <fullName evidence="14">Phosphatidylglycerophosphate synthase</fullName>
    </recommendedName>
</protein>
<dbReference type="Gene3D" id="1.20.120.1760">
    <property type="match status" value="1"/>
</dbReference>
<dbReference type="GO" id="GO:0016020">
    <property type="term" value="C:membrane"/>
    <property type="evidence" value="ECO:0007669"/>
    <property type="project" value="UniProtKB-SubCell"/>
</dbReference>
<dbReference type="EMBL" id="GU474865">
    <property type="protein sequence ID" value="ADI17455.1"/>
    <property type="molecule type" value="Genomic_DNA"/>
</dbReference>
<keyword evidence="6 12" id="KW-1133">Transmembrane helix</keyword>
<keyword evidence="3" id="KW-0444">Lipid biosynthesis</keyword>
<evidence type="ECO:0000256" key="1">
    <source>
        <dbReference type="ARBA" id="ARBA00004141"/>
    </source>
</evidence>
<dbReference type="PANTHER" id="PTHR14269:SF11">
    <property type="entry name" value="CDP-DIACYLGLYCEROL--GLYCEROL-3-PHOSPHATE 3-PHOSPHATIDYLTRANSFERASE"/>
    <property type="match status" value="1"/>
</dbReference>
<dbReference type="GO" id="GO:0046474">
    <property type="term" value="P:glycerophospholipid biosynthetic process"/>
    <property type="evidence" value="ECO:0007669"/>
    <property type="project" value="TreeGrafter"/>
</dbReference>
<evidence type="ECO:0000313" key="13">
    <source>
        <dbReference type="EMBL" id="ADI17455.1"/>
    </source>
</evidence>
<keyword evidence="10" id="KW-1208">Phospholipid metabolism</keyword>
<keyword evidence="7" id="KW-0443">Lipid metabolism</keyword>